<evidence type="ECO:0000313" key="7">
    <source>
        <dbReference type="Proteomes" id="UP000253034"/>
    </source>
</evidence>
<dbReference type="Pfam" id="PF01418">
    <property type="entry name" value="HTH_6"/>
    <property type="match status" value="1"/>
</dbReference>
<dbReference type="InterPro" id="IPR000281">
    <property type="entry name" value="HTH_RpiR"/>
</dbReference>
<evidence type="ECO:0000256" key="3">
    <source>
        <dbReference type="ARBA" id="ARBA00023163"/>
    </source>
</evidence>
<dbReference type="InterPro" id="IPR047640">
    <property type="entry name" value="RpiR-like"/>
</dbReference>
<dbReference type="AlphaFoldDB" id="A0A369BEG8"/>
<sequence length="299" mass="33425">MESKMQDLIKNIQENMSALSKGQKLIANYIINHYEKAAFMTAARLGEVVGVSESTVVRFAIELGFDGYPKLQKVLQELIKTKLTSVQRMEVSSNRISEDNILKSVLQLDMEKIKITLEEINQEVFNEVIESLLTAKKIYILGVRSSAPLASFLGFYFNIIFDNIRLVHTTSVSEMFEQIIKVSEGDAVIGISFPRYSKRTINAMKFVKSQGATVIAITDSGESPLAACADHSLIARSDMASFVDSLVAPLSVINALIVALGMKKRDQIYGTFEKLEKIWDEYQVYEKYDSGDAAGKEDY</sequence>
<evidence type="ECO:0000259" key="5">
    <source>
        <dbReference type="PROSITE" id="PS51464"/>
    </source>
</evidence>
<dbReference type="OrthoDB" id="2930at2"/>
<feature type="domain" description="HTH rpiR-type" evidence="4">
    <location>
        <begin position="6"/>
        <end position="82"/>
    </location>
</feature>
<dbReference type="PROSITE" id="PS51464">
    <property type="entry name" value="SIS"/>
    <property type="match status" value="1"/>
</dbReference>
<dbReference type="GO" id="GO:1901135">
    <property type="term" value="P:carbohydrate derivative metabolic process"/>
    <property type="evidence" value="ECO:0007669"/>
    <property type="project" value="InterPro"/>
</dbReference>
<name>A0A369BEG8_9FIRM</name>
<reference evidence="6 7" key="1">
    <citation type="submission" date="2018-07" db="EMBL/GenBank/DDBJ databases">
        <title>Genomic Encyclopedia of Type Strains, Phase IV (KMG-IV): sequencing the most valuable type-strain genomes for metagenomic binning, comparative biology and taxonomic classification.</title>
        <authorList>
            <person name="Goeker M."/>
        </authorList>
    </citation>
    <scope>NUCLEOTIDE SEQUENCE [LARGE SCALE GENOMIC DNA]</scope>
    <source>
        <strain evidence="6 7">DSM 27016</strain>
    </source>
</reference>
<dbReference type="SUPFAM" id="SSF46689">
    <property type="entry name" value="Homeodomain-like"/>
    <property type="match status" value="1"/>
</dbReference>
<dbReference type="InterPro" id="IPR001347">
    <property type="entry name" value="SIS_dom"/>
</dbReference>
<dbReference type="Gene3D" id="1.10.10.10">
    <property type="entry name" value="Winged helix-like DNA-binding domain superfamily/Winged helix DNA-binding domain"/>
    <property type="match status" value="1"/>
</dbReference>
<dbReference type="Gene3D" id="3.40.50.10490">
    <property type="entry name" value="Glucose-6-phosphate isomerase like protein, domain 1"/>
    <property type="match status" value="1"/>
</dbReference>
<dbReference type="PANTHER" id="PTHR30514">
    <property type="entry name" value="GLUCOKINASE"/>
    <property type="match status" value="1"/>
</dbReference>
<keyword evidence="1" id="KW-0805">Transcription regulation</keyword>
<gene>
    <name evidence="6" type="ORF">DFR58_10232</name>
</gene>
<comment type="caution">
    <text evidence="6">The sequence shown here is derived from an EMBL/GenBank/DDBJ whole genome shotgun (WGS) entry which is preliminary data.</text>
</comment>
<evidence type="ECO:0000313" key="6">
    <source>
        <dbReference type="EMBL" id="RCX19963.1"/>
    </source>
</evidence>
<dbReference type="PANTHER" id="PTHR30514:SF18">
    <property type="entry name" value="RPIR-FAMILY TRANSCRIPTIONAL REGULATOR"/>
    <property type="match status" value="1"/>
</dbReference>
<dbReference type="EMBL" id="QPJT01000002">
    <property type="protein sequence ID" value="RCX19963.1"/>
    <property type="molecule type" value="Genomic_DNA"/>
</dbReference>
<dbReference type="GO" id="GO:0097367">
    <property type="term" value="F:carbohydrate derivative binding"/>
    <property type="evidence" value="ECO:0007669"/>
    <property type="project" value="InterPro"/>
</dbReference>
<dbReference type="InterPro" id="IPR009057">
    <property type="entry name" value="Homeodomain-like_sf"/>
</dbReference>
<dbReference type="GO" id="GO:0003700">
    <property type="term" value="F:DNA-binding transcription factor activity"/>
    <property type="evidence" value="ECO:0007669"/>
    <property type="project" value="InterPro"/>
</dbReference>
<dbReference type="RefSeq" id="WP_114296093.1">
    <property type="nucleotide sequence ID" value="NZ_QPJT01000002.1"/>
</dbReference>
<dbReference type="InterPro" id="IPR046348">
    <property type="entry name" value="SIS_dom_sf"/>
</dbReference>
<dbReference type="CDD" id="cd05013">
    <property type="entry name" value="SIS_RpiR"/>
    <property type="match status" value="1"/>
</dbReference>
<accession>A0A369BEG8</accession>
<keyword evidence="2" id="KW-0238">DNA-binding</keyword>
<dbReference type="Pfam" id="PF01380">
    <property type="entry name" value="SIS"/>
    <property type="match status" value="1"/>
</dbReference>
<dbReference type="InterPro" id="IPR036388">
    <property type="entry name" value="WH-like_DNA-bd_sf"/>
</dbReference>
<protein>
    <submittedName>
        <fullName evidence="6">RpiR family transcriptional regulator</fullName>
    </submittedName>
</protein>
<keyword evidence="3" id="KW-0804">Transcription</keyword>
<dbReference type="GO" id="GO:0003677">
    <property type="term" value="F:DNA binding"/>
    <property type="evidence" value="ECO:0007669"/>
    <property type="project" value="UniProtKB-KW"/>
</dbReference>
<proteinExistence type="predicted"/>
<evidence type="ECO:0000256" key="1">
    <source>
        <dbReference type="ARBA" id="ARBA00023015"/>
    </source>
</evidence>
<evidence type="ECO:0000259" key="4">
    <source>
        <dbReference type="PROSITE" id="PS51071"/>
    </source>
</evidence>
<dbReference type="SUPFAM" id="SSF53697">
    <property type="entry name" value="SIS domain"/>
    <property type="match status" value="1"/>
</dbReference>
<keyword evidence="7" id="KW-1185">Reference proteome</keyword>
<feature type="domain" description="SIS" evidence="5">
    <location>
        <begin position="128"/>
        <end position="267"/>
    </location>
</feature>
<dbReference type="Proteomes" id="UP000253034">
    <property type="component" value="Unassembled WGS sequence"/>
</dbReference>
<evidence type="ECO:0000256" key="2">
    <source>
        <dbReference type="ARBA" id="ARBA00023125"/>
    </source>
</evidence>
<dbReference type="PROSITE" id="PS51071">
    <property type="entry name" value="HTH_RPIR"/>
    <property type="match status" value="1"/>
</dbReference>
<organism evidence="6 7">
    <name type="scientific">Anaerobacterium chartisolvens</name>
    <dbReference type="NCBI Taxonomy" id="1297424"/>
    <lineage>
        <taxon>Bacteria</taxon>
        <taxon>Bacillati</taxon>
        <taxon>Bacillota</taxon>
        <taxon>Clostridia</taxon>
        <taxon>Eubacteriales</taxon>
        <taxon>Oscillospiraceae</taxon>
        <taxon>Anaerobacterium</taxon>
    </lineage>
</organism>
<dbReference type="InterPro" id="IPR035472">
    <property type="entry name" value="RpiR-like_SIS"/>
</dbReference>